<dbReference type="PANTHER" id="PTHR35525:SF3">
    <property type="entry name" value="BLL6575 PROTEIN"/>
    <property type="match status" value="1"/>
</dbReference>
<keyword evidence="3" id="KW-1185">Reference proteome</keyword>
<dbReference type="PANTHER" id="PTHR35525">
    <property type="entry name" value="BLL6575 PROTEIN"/>
    <property type="match status" value="1"/>
</dbReference>
<proteinExistence type="predicted"/>
<organism evidence="2 3">
    <name type="scientific">Kribbella orskensis</name>
    <dbReference type="NCBI Taxonomy" id="2512216"/>
    <lineage>
        <taxon>Bacteria</taxon>
        <taxon>Bacillati</taxon>
        <taxon>Actinomycetota</taxon>
        <taxon>Actinomycetes</taxon>
        <taxon>Propionibacteriales</taxon>
        <taxon>Kribbellaceae</taxon>
        <taxon>Kribbella</taxon>
    </lineage>
</organism>
<accession>A0ABY2BHQ3</accession>
<dbReference type="InterPro" id="IPR010852">
    <property type="entry name" value="ABATE"/>
</dbReference>
<gene>
    <name evidence="2" type="ORF">EV644_10894</name>
</gene>
<reference evidence="2 3" key="1">
    <citation type="journal article" date="2015" name="Stand. Genomic Sci.">
        <title>Genomic Encyclopedia of Bacterial and Archaeal Type Strains, Phase III: the genomes of soil and plant-associated and newly described type strains.</title>
        <authorList>
            <person name="Whitman W.B."/>
            <person name="Woyke T."/>
            <person name="Klenk H.P."/>
            <person name="Zhou Y."/>
            <person name="Lilburn T.G."/>
            <person name="Beck B.J."/>
            <person name="De Vos P."/>
            <person name="Vandamme P."/>
            <person name="Eisen J.A."/>
            <person name="Garrity G."/>
            <person name="Hugenholtz P."/>
            <person name="Kyrpides N.C."/>
        </authorList>
    </citation>
    <scope>NUCLEOTIDE SEQUENCE [LARGE SCALE GENOMIC DNA]</scope>
    <source>
        <strain evidence="2 3">VKM Ac-2538</strain>
    </source>
</reference>
<dbReference type="SUPFAM" id="SSF160904">
    <property type="entry name" value="Jann2411-like"/>
    <property type="match status" value="1"/>
</dbReference>
<comment type="caution">
    <text evidence="2">The sequence shown here is derived from an EMBL/GenBank/DDBJ whole genome shotgun (WGS) entry which is preliminary data.</text>
</comment>
<evidence type="ECO:0000313" key="2">
    <source>
        <dbReference type="EMBL" id="TCO20880.1"/>
    </source>
</evidence>
<dbReference type="Pfam" id="PF07336">
    <property type="entry name" value="ABATE"/>
    <property type="match status" value="1"/>
</dbReference>
<protein>
    <submittedName>
        <fullName evidence="2">RNA-binding Zn ribbon-like protein</fullName>
    </submittedName>
</protein>
<dbReference type="InterPro" id="IPR021005">
    <property type="entry name" value="Znf_CGNR"/>
</dbReference>
<evidence type="ECO:0000259" key="1">
    <source>
        <dbReference type="Pfam" id="PF11706"/>
    </source>
</evidence>
<feature type="domain" description="Zinc finger CGNR" evidence="1">
    <location>
        <begin position="153"/>
        <end position="190"/>
    </location>
</feature>
<dbReference type="Gene3D" id="1.10.3300.10">
    <property type="entry name" value="Jann2411-like domain"/>
    <property type="match status" value="1"/>
</dbReference>
<evidence type="ECO:0000313" key="3">
    <source>
        <dbReference type="Proteomes" id="UP000295818"/>
    </source>
</evidence>
<dbReference type="Pfam" id="PF11706">
    <property type="entry name" value="zf-CGNR"/>
    <property type="match status" value="1"/>
</dbReference>
<dbReference type="RefSeq" id="WP_158292904.1">
    <property type="nucleotide sequence ID" value="NZ_SLWM01000008.1"/>
</dbReference>
<sequence>MEYPLLGTEPLVVEFANTRYDDRGVILDYLASAELLNGWFTSYAELHGEVDATGAPARPVFVPARDAGRVQDFRDHVHRVLAALADGKHPGDESIAALNDCAAQAHSSLQLEWSAGETPVAVGNSSTTGTTRLLADLATDAITLAAGPDEVVRCQGPDCRMLFVKTHPRRQFCDPSCGQRARQARYYRRRTSK</sequence>
<dbReference type="EMBL" id="SLWM01000008">
    <property type="protein sequence ID" value="TCO20880.1"/>
    <property type="molecule type" value="Genomic_DNA"/>
</dbReference>
<dbReference type="Proteomes" id="UP000295818">
    <property type="component" value="Unassembled WGS sequence"/>
</dbReference>
<name>A0ABY2BHQ3_9ACTN</name>
<dbReference type="InterPro" id="IPR023286">
    <property type="entry name" value="ABATE_dom_sf"/>
</dbReference>